<gene>
    <name evidence="3" type="ORF">GPL21_19480</name>
</gene>
<organism evidence="3 4">
    <name type="scientific">Bradyrhizobium pachyrhizi</name>
    <dbReference type="NCBI Taxonomy" id="280333"/>
    <lineage>
        <taxon>Bacteria</taxon>
        <taxon>Pseudomonadati</taxon>
        <taxon>Pseudomonadota</taxon>
        <taxon>Alphaproteobacteria</taxon>
        <taxon>Hyphomicrobiales</taxon>
        <taxon>Nitrobacteraceae</taxon>
        <taxon>Bradyrhizobium</taxon>
    </lineage>
</organism>
<protein>
    <submittedName>
        <fullName evidence="3">Uncharacterized protein</fullName>
    </submittedName>
</protein>
<dbReference type="EMBL" id="WQNF01000012">
    <property type="protein sequence ID" value="MVT67286.1"/>
    <property type="molecule type" value="Genomic_DNA"/>
</dbReference>
<sequence>MPEDGNGSGVVALLWGLWVYGLFTFWFEHFSSLAKTKTAQRSGRAIAPVSVSARCAELEAMASGVLKRCGGLALIDFLNERLAAHEAVVAAFNAGDQATLLRYVSLRSMPSFRTRSRRKRVDARRRKPCSRWSHLPRS</sequence>
<proteinExistence type="predicted"/>
<dbReference type="RefSeq" id="WP_157345304.1">
    <property type="nucleotide sequence ID" value="NZ_WQNF01000012.1"/>
</dbReference>
<name>A0A844SNE6_9BRAD</name>
<dbReference type="AlphaFoldDB" id="A0A844SNE6"/>
<keyword evidence="2" id="KW-0812">Transmembrane</keyword>
<keyword evidence="4" id="KW-1185">Reference proteome</keyword>
<evidence type="ECO:0000256" key="1">
    <source>
        <dbReference type="SAM" id="MobiDB-lite"/>
    </source>
</evidence>
<evidence type="ECO:0000313" key="3">
    <source>
        <dbReference type="EMBL" id="MVT67286.1"/>
    </source>
</evidence>
<comment type="caution">
    <text evidence="3">The sequence shown here is derived from an EMBL/GenBank/DDBJ whole genome shotgun (WGS) entry which is preliminary data.</text>
</comment>
<dbReference type="Proteomes" id="UP000436468">
    <property type="component" value="Unassembled WGS sequence"/>
</dbReference>
<keyword evidence="2" id="KW-1133">Transmembrane helix</keyword>
<feature type="region of interest" description="Disordered" evidence="1">
    <location>
        <begin position="117"/>
        <end position="138"/>
    </location>
</feature>
<accession>A0A844SNE6</accession>
<evidence type="ECO:0000256" key="2">
    <source>
        <dbReference type="SAM" id="Phobius"/>
    </source>
</evidence>
<evidence type="ECO:0000313" key="4">
    <source>
        <dbReference type="Proteomes" id="UP000436468"/>
    </source>
</evidence>
<feature type="transmembrane region" description="Helical" evidence="2">
    <location>
        <begin position="6"/>
        <end position="27"/>
    </location>
</feature>
<reference evidence="3 4" key="1">
    <citation type="submission" date="2019-12" db="EMBL/GenBank/DDBJ databases">
        <title>Draft genome sequences Bradyrhizobium cajani AMBPC1010, Bradyrhizobium pachyrhizi AMBPC1040 and Bradyrhizobium yuanmingense ALSPC3051, three plant growth promoting strains isolated from nodules of Cajanus cajan L. in Dominican Republic.</title>
        <authorList>
            <person name="Flores-Felix J.D."/>
            <person name="Araujo J."/>
            <person name="Diaz-Alcantara C."/>
            <person name="Gonzalez-Andres F."/>
            <person name="Velazquez E."/>
        </authorList>
    </citation>
    <scope>NUCLEOTIDE SEQUENCE [LARGE SCALE GENOMIC DNA]</scope>
    <source>
        <strain evidence="3 4">1040</strain>
    </source>
</reference>
<keyword evidence="2" id="KW-0472">Membrane</keyword>